<evidence type="ECO:0000313" key="2">
    <source>
        <dbReference type="Proteomes" id="UP000819052"/>
    </source>
</evidence>
<keyword evidence="2" id="KW-1185">Reference proteome</keyword>
<dbReference type="EMBL" id="VVIW01000007">
    <property type="protein sequence ID" value="NHZ41280.1"/>
    <property type="molecule type" value="Genomic_DNA"/>
</dbReference>
<accession>A0ABX0M9X8</accession>
<name>A0ABX0M9X8_9BURK</name>
<organism evidence="1 2">
    <name type="scientific">Massilia aquatica</name>
    <dbReference type="NCBI Taxonomy" id="2609000"/>
    <lineage>
        <taxon>Bacteria</taxon>
        <taxon>Pseudomonadati</taxon>
        <taxon>Pseudomonadota</taxon>
        <taxon>Betaproteobacteria</taxon>
        <taxon>Burkholderiales</taxon>
        <taxon>Oxalobacteraceae</taxon>
        <taxon>Telluria group</taxon>
        <taxon>Massilia</taxon>
    </lineage>
</organism>
<protein>
    <submittedName>
        <fullName evidence="1">Uncharacterized protein</fullName>
    </submittedName>
</protein>
<dbReference type="RefSeq" id="WP_167077070.1">
    <property type="nucleotide sequence ID" value="NZ_VVIW01000007.1"/>
</dbReference>
<proteinExistence type="predicted"/>
<evidence type="ECO:0000313" key="1">
    <source>
        <dbReference type="EMBL" id="NHZ41280.1"/>
    </source>
</evidence>
<gene>
    <name evidence="1" type="ORF">F1609_14105</name>
</gene>
<comment type="caution">
    <text evidence="1">The sequence shown here is derived from an EMBL/GenBank/DDBJ whole genome shotgun (WGS) entry which is preliminary data.</text>
</comment>
<sequence length="118" mass="13445">MGKRAPCKKHHIQWFITTSPKLAAAIENDQSVSAEELRILQTDSDGMIFETTVDAGFLEELGLPVNHAVVRLKDRDKSAMQLNDRILLLKIRKELKWVCSVCLHELLNTDNPYQLPPH</sequence>
<dbReference type="Proteomes" id="UP000819052">
    <property type="component" value="Unassembled WGS sequence"/>
</dbReference>
<reference evidence="1 2" key="1">
    <citation type="submission" date="2019-09" db="EMBL/GenBank/DDBJ databases">
        <title>Taxonomy of Antarctic Massilia spp.: description of Massilia rubra sp. nov., Massilia aquatica sp. nov., Massilia mucilaginosa sp. nov., Massilia frigida sp. nov. isolated from streams, lakes and regoliths.</title>
        <authorList>
            <person name="Holochova P."/>
            <person name="Sedlacek I."/>
            <person name="Kralova S."/>
            <person name="Maslanova I."/>
            <person name="Busse H.-J."/>
            <person name="Stankova E."/>
            <person name="Vrbovska V."/>
            <person name="Kovarovic V."/>
            <person name="Bartak M."/>
            <person name="Svec P."/>
            <person name="Pantucek R."/>
        </authorList>
    </citation>
    <scope>NUCLEOTIDE SEQUENCE [LARGE SCALE GENOMIC DNA]</scope>
    <source>
        <strain evidence="1 2">CCM 8693</strain>
    </source>
</reference>